<organism evidence="1 2">
    <name type="scientific">Haemaphysalis longicornis</name>
    <name type="common">Bush tick</name>
    <dbReference type="NCBI Taxonomy" id="44386"/>
    <lineage>
        <taxon>Eukaryota</taxon>
        <taxon>Metazoa</taxon>
        <taxon>Ecdysozoa</taxon>
        <taxon>Arthropoda</taxon>
        <taxon>Chelicerata</taxon>
        <taxon>Arachnida</taxon>
        <taxon>Acari</taxon>
        <taxon>Parasitiformes</taxon>
        <taxon>Ixodida</taxon>
        <taxon>Ixodoidea</taxon>
        <taxon>Ixodidae</taxon>
        <taxon>Haemaphysalinae</taxon>
        <taxon>Haemaphysalis</taxon>
    </lineage>
</organism>
<evidence type="ECO:0000313" key="1">
    <source>
        <dbReference type="EMBL" id="KAH9375660.1"/>
    </source>
</evidence>
<comment type="caution">
    <text evidence="1">The sequence shown here is derived from an EMBL/GenBank/DDBJ whole genome shotgun (WGS) entry which is preliminary data.</text>
</comment>
<gene>
    <name evidence="1" type="ORF">HPB48_019530</name>
</gene>
<keyword evidence="2" id="KW-1185">Reference proteome</keyword>
<proteinExistence type="predicted"/>
<accession>A0A9J6GNH4</accession>
<evidence type="ECO:0000313" key="2">
    <source>
        <dbReference type="Proteomes" id="UP000821853"/>
    </source>
</evidence>
<reference evidence="1 2" key="1">
    <citation type="journal article" date="2020" name="Cell">
        <title>Large-Scale Comparative Analyses of Tick Genomes Elucidate Their Genetic Diversity and Vector Capacities.</title>
        <authorList>
            <consortium name="Tick Genome and Microbiome Consortium (TIGMIC)"/>
            <person name="Jia N."/>
            <person name="Wang J."/>
            <person name="Shi W."/>
            <person name="Du L."/>
            <person name="Sun Y."/>
            <person name="Zhan W."/>
            <person name="Jiang J.F."/>
            <person name="Wang Q."/>
            <person name="Zhang B."/>
            <person name="Ji P."/>
            <person name="Bell-Sakyi L."/>
            <person name="Cui X.M."/>
            <person name="Yuan T.T."/>
            <person name="Jiang B.G."/>
            <person name="Yang W.F."/>
            <person name="Lam T.T."/>
            <person name="Chang Q.C."/>
            <person name="Ding S.J."/>
            <person name="Wang X.J."/>
            <person name="Zhu J.G."/>
            <person name="Ruan X.D."/>
            <person name="Zhao L."/>
            <person name="Wei J.T."/>
            <person name="Ye R.Z."/>
            <person name="Que T.C."/>
            <person name="Du C.H."/>
            <person name="Zhou Y.H."/>
            <person name="Cheng J.X."/>
            <person name="Dai P.F."/>
            <person name="Guo W.B."/>
            <person name="Han X.H."/>
            <person name="Huang E.J."/>
            <person name="Li L.F."/>
            <person name="Wei W."/>
            <person name="Gao Y.C."/>
            <person name="Liu J.Z."/>
            <person name="Shao H.Z."/>
            <person name="Wang X."/>
            <person name="Wang C.C."/>
            <person name="Yang T.C."/>
            <person name="Huo Q.B."/>
            <person name="Li W."/>
            <person name="Chen H.Y."/>
            <person name="Chen S.E."/>
            <person name="Zhou L.G."/>
            <person name="Ni X.B."/>
            <person name="Tian J.H."/>
            <person name="Sheng Y."/>
            <person name="Liu T."/>
            <person name="Pan Y.S."/>
            <person name="Xia L.Y."/>
            <person name="Li J."/>
            <person name="Zhao F."/>
            <person name="Cao W.C."/>
        </authorList>
    </citation>
    <scope>NUCLEOTIDE SEQUENCE [LARGE SCALE GENOMIC DNA]</scope>
    <source>
        <strain evidence="1">HaeL-2018</strain>
    </source>
</reference>
<dbReference type="AlphaFoldDB" id="A0A9J6GNH4"/>
<protein>
    <submittedName>
        <fullName evidence="1">Uncharacterized protein</fullName>
    </submittedName>
</protein>
<sequence length="208" mass="23192">MDRRHSTPRKRHCLSNYSPRNIHLGLTKALPPAISPKAYPIHNMKALNTLAVDIWQPHVLVIFLGIMQIGILTSPIPPQTYQALSGGRVRGVIYGIDSHDPEEKLLNNISGRTHWIVAARRMGKKTAVIILKASDPHVMSSTTTALWQLLRTRQSQSYVTCVMILGIRKSSAPILNTFVVKSVARNTRIESRTARLVRHSARTDVAPT</sequence>
<name>A0A9J6GNH4_HAELO</name>
<dbReference type="VEuPathDB" id="VectorBase:HLOH_043768"/>
<dbReference type="Proteomes" id="UP000821853">
    <property type="component" value="Chromosome 5"/>
</dbReference>
<dbReference type="EMBL" id="JABSTR010000007">
    <property type="protein sequence ID" value="KAH9375660.1"/>
    <property type="molecule type" value="Genomic_DNA"/>
</dbReference>